<proteinExistence type="predicted"/>
<dbReference type="EMBL" id="CADIKI010000047">
    <property type="protein sequence ID" value="CAB3810819.1"/>
    <property type="molecule type" value="Genomic_DNA"/>
</dbReference>
<keyword evidence="2" id="KW-1185">Reference proteome</keyword>
<dbReference type="AlphaFoldDB" id="A0A6J5H297"/>
<accession>A0A6J5H297</accession>
<dbReference type="InterPro" id="IPR012334">
    <property type="entry name" value="Pectin_lyas_fold"/>
</dbReference>
<evidence type="ECO:0000313" key="1">
    <source>
        <dbReference type="EMBL" id="CAB3810819.1"/>
    </source>
</evidence>
<sequence>MDSQSTVVNKGPILATQVSLQAADANVYALAVKHNAIRATGTANRDGHVWLVAENGRVDQFGKTAASNADGSGGTVATQAAQLAFGRHAAVHAGQWNLSSPAFTIDDVAAHVLQHSLNAGTSVDVTTTGTNGATGDLAGC</sequence>
<dbReference type="Proteomes" id="UP000494252">
    <property type="component" value="Unassembled WGS sequence"/>
</dbReference>
<name>A0A6J5H297_9BURK</name>
<organism evidence="1 2">
    <name type="scientific">Paraburkholderia fynbosensis</name>
    <dbReference type="NCBI Taxonomy" id="1200993"/>
    <lineage>
        <taxon>Bacteria</taxon>
        <taxon>Pseudomonadati</taxon>
        <taxon>Pseudomonadota</taxon>
        <taxon>Betaproteobacteria</taxon>
        <taxon>Burkholderiales</taxon>
        <taxon>Burkholderiaceae</taxon>
        <taxon>Paraburkholderia</taxon>
    </lineage>
</organism>
<evidence type="ECO:0000313" key="2">
    <source>
        <dbReference type="Proteomes" id="UP000494252"/>
    </source>
</evidence>
<protein>
    <submittedName>
        <fullName evidence="1">Uncharacterized protein</fullName>
    </submittedName>
</protein>
<dbReference type="Gene3D" id="2.160.20.10">
    <property type="entry name" value="Single-stranded right-handed beta-helix, Pectin lyase-like"/>
    <property type="match status" value="1"/>
</dbReference>
<reference evidence="1 2" key="1">
    <citation type="submission" date="2020-04" db="EMBL/GenBank/DDBJ databases">
        <authorList>
            <person name="De Canck E."/>
        </authorList>
    </citation>
    <scope>NUCLEOTIDE SEQUENCE [LARGE SCALE GENOMIC DNA]</scope>
    <source>
        <strain evidence="1 2">LMG 27177</strain>
    </source>
</reference>
<gene>
    <name evidence="1" type="ORF">LMG27177_07496</name>
</gene>